<accession>A0A812R885</accession>
<dbReference type="InterPro" id="IPR036376">
    <property type="entry name" value="RuBisCO_lsu_C_sf"/>
</dbReference>
<comment type="caution">
    <text evidence="1">The sequence shown here is derived from an EMBL/GenBank/DDBJ whole genome shotgun (WGS) entry which is preliminary data.</text>
</comment>
<proteinExistence type="predicted"/>
<sequence>MRACVKETGACKLLSTCTTADEPKEMIARGKYLLSELGPLSENCAYLVDGYRRNFPARHHRFGHGFVMTSHASETSPQTQHGFAAFVQTKITPGIRTGLNRTKMEGVGADNKALTVFSMIENLCVKS</sequence>
<name>A0A812R885_9DINO</name>
<evidence type="ECO:0000313" key="2">
    <source>
        <dbReference type="Proteomes" id="UP000604046"/>
    </source>
</evidence>
<gene>
    <name evidence="1" type="primary">rbcL</name>
    <name evidence="1" type="ORF">SNAT2548_LOCUS23115</name>
</gene>
<dbReference type="GO" id="GO:0000287">
    <property type="term" value="F:magnesium ion binding"/>
    <property type="evidence" value="ECO:0007669"/>
    <property type="project" value="InterPro"/>
</dbReference>
<dbReference type="AlphaFoldDB" id="A0A812R885"/>
<reference evidence="1" key="1">
    <citation type="submission" date="2021-02" db="EMBL/GenBank/DDBJ databases">
        <authorList>
            <person name="Dougan E. K."/>
            <person name="Rhodes N."/>
            <person name="Thang M."/>
            <person name="Chan C."/>
        </authorList>
    </citation>
    <scope>NUCLEOTIDE SEQUENCE</scope>
</reference>
<protein>
    <submittedName>
        <fullName evidence="1">RbcL protein</fullName>
    </submittedName>
</protein>
<dbReference type="Gene3D" id="3.20.20.110">
    <property type="entry name" value="Ribulose bisphosphate carboxylase, large subunit, C-terminal domain"/>
    <property type="match status" value="1"/>
</dbReference>
<organism evidence="1 2">
    <name type="scientific">Symbiodinium natans</name>
    <dbReference type="NCBI Taxonomy" id="878477"/>
    <lineage>
        <taxon>Eukaryota</taxon>
        <taxon>Sar</taxon>
        <taxon>Alveolata</taxon>
        <taxon>Dinophyceae</taxon>
        <taxon>Suessiales</taxon>
        <taxon>Symbiodiniaceae</taxon>
        <taxon>Symbiodinium</taxon>
    </lineage>
</organism>
<dbReference type="Proteomes" id="UP000604046">
    <property type="component" value="Unassembled WGS sequence"/>
</dbReference>
<dbReference type="EMBL" id="CAJNDS010002310">
    <property type="protein sequence ID" value="CAE7424779.1"/>
    <property type="molecule type" value="Genomic_DNA"/>
</dbReference>
<evidence type="ECO:0000313" key="1">
    <source>
        <dbReference type="EMBL" id="CAE7424779.1"/>
    </source>
</evidence>
<keyword evidence="2" id="KW-1185">Reference proteome</keyword>
<dbReference type="SUPFAM" id="SSF51649">
    <property type="entry name" value="RuBisCo, C-terminal domain"/>
    <property type="match status" value="1"/>
</dbReference>